<dbReference type="Proteomes" id="UP000562464">
    <property type="component" value="Unassembled WGS sequence"/>
</dbReference>
<dbReference type="EMBL" id="JACHHV010000002">
    <property type="protein sequence ID" value="MBB5887337.1"/>
    <property type="molecule type" value="Genomic_DNA"/>
</dbReference>
<dbReference type="Pfam" id="PF06107">
    <property type="entry name" value="DUF951"/>
    <property type="match status" value="1"/>
</dbReference>
<proteinExistence type="predicted"/>
<dbReference type="AlphaFoldDB" id="A0A841C4Z1"/>
<keyword evidence="2" id="KW-1185">Reference proteome</keyword>
<accession>A0A841C4Z1</accession>
<sequence length="65" mass="7746">MESYDLGNFVEMKKPHACKIKSTGKHANRFEITRLGADIKLRCSNCEHEIMMSRWEFERKMKKIL</sequence>
<name>A0A841C4Z1_9LACT</name>
<evidence type="ECO:0000313" key="2">
    <source>
        <dbReference type="Proteomes" id="UP000562464"/>
    </source>
</evidence>
<reference evidence="1 2" key="1">
    <citation type="submission" date="2020-08" db="EMBL/GenBank/DDBJ databases">
        <title>Genomic Encyclopedia of Type Strains, Phase IV (KMG-IV): sequencing the most valuable type-strain genomes for metagenomic binning, comparative biology and taxonomic classification.</title>
        <authorList>
            <person name="Goeker M."/>
        </authorList>
    </citation>
    <scope>NUCLEOTIDE SEQUENCE [LARGE SCALE GENOMIC DNA]</scope>
    <source>
        <strain evidence="1 2">DSM 14925</strain>
    </source>
</reference>
<dbReference type="PIRSF" id="PIRSF037263">
    <property type="entry name" value="DUF951_bac"/>
    <property type="match status" value="1"/>
</dbReference>
<dbReference type="RefSeq" id="WP_183538428.1">
    <property type="nucleotide sequence ID" value="NZ_DASWOY010000013.1"/>
</dbReference>
<protein>
    <recommendedName>
        <fullName evidence="3">DUF951 domain-containing protein</fullName>
    </recommendedName>
</protein>
<gene>
    <name evidence="1" type="ORF">HNQ37_000207</name>
</gene>
<dbReference type="PANTHER" id="PTHR38455:SF1">
    <property type="entry name" value="DUF951 DOMAIN-CONTAINING PROTEIN"/>
    <property type="match status" value="1"/>
</dbReference>
<evidence type="ECO:0000313" key="1">
    <source>
        <dbReference type="EMBL" id="MBB5887337.1"/>
    </source>
</evidence>
<evidence type="ECO:0008006" key="3">
    <source>
        <dbReference type="Google" id="ProtNLM"/>
    </source>
</evidence>
<comment type="caution">
    <text evidence="1">The sequence shown here is derived from an EMBL/GenBank/DDBJ whole genome shotgun (WGS) entry which is preliminary data.</text>
</comment>
<dbReference type="PANTHER" id="PTHR38455">
    <property type="entry name" value="HYPOTHETICAL CYTOSOLIC PROTEIN"/>
    <property type="match status" value="1"/>
</dbReference>
<organism evidence="1 2">
    <name type="scientific">Lactovum miscens</name>
    <dbReference type="NCBI Taxonomy" id="190387"/>
    <lineage>
        <taxon>Bacteria</taxon>
        <taxon>Bacillati</taxon>
        <taxon>Bacillota</taxon>
        <taxon>Bacilli</taxon>
        <taxon>Lactobacillales</taxon>
        <taxon>Streptococcaceae</taxon>
        <taxon>Lactovum</taxon>
    </lineage>
</organism>
<dbReference type="InterPro" id="IPR009296">
    <property type="entry name" value="DUF951"/>
</dbReference>